<reference evidence="7 8" key="1">
    <citation type="submission" date="2019-07" db="EMBL/GenBank/DDBJ databases">
        <title>Whole genome shotgun sequence of Brevifollis gellanilyticus NBRC 108608.</title>
        <authorList>
            <person name="Hosoyama A."/>
            <person name="Uohara A."/>
            <person name="Ohji S."/>
            <person name="Ichikawa N."/>
        </authorList>
    </citation>
    <scope>NUCLEOTIDE SEQUENCE [LARGE SCALE GENOMIC DNA]</scope>
    <source>
        <strain evidence="7 8">NBRC 108608</strain>
    </source>
</reference>
<dbReference type="OrthoDB" id="9769319at2"/>
<dbReference type="InterPro" id="IPR001188">
    <property type="entry name" value="Sperm_putr-bd"/>
</dbReference>
<dbReference type="Gene3D" id="3.40.190.10">
    <property type="entry name" value="Periplasmic binding protein-like II"/>
    <property type="match status" value="2"/>
</dbReference>
<feature type="binding site" evidence="5">
    <location>
        <begin position="157"/>
        <end position="160"/>
    </location>
    <ligand>
        <name>spermidine</name>
        <dbReference type="ChEBI" id="CHEBI:57834"/>
    </ligand>
</feature>
<keyword evidence="4" id="KW-0574">Periplasm</keyword>
<evidence type="ECO:0000256" key="2">
    <source>
        <dbReference type="ARBA" id="ARBA00022448"/>
    </source>
</evidence>
<gene>
    <name evidence="7" type="ORF">BGE01nite_39730</name>
</gene>
<keyword evidence="2" id="KW-0813">Transport</keyword>
<organism evidence="7 8">
    <name type="scientific">Brevifollis gellanilyticus</name>
    <dbReference type="NCBI Taxonomy" id="748831"/>
    <lineage>
        <taxon>Bacteria</taxon>
        <taxon>Pseudomonadati</taxon>
        <taxon>Verrucomicrobiota</taxon>
        <taxon>Verrucomicrobiia</taxon>
        <taxon>Verrucomicrobiales</taxon>
        <taxon>Verrucomicrobiaceae</taxon>
    </lineage>
</organism>
<comment type="caution">
    <text evidence="7">The sequence shown here is derived from an EMBL/GenBank/DDBJ whole genome shotgun (WGS) entry which is preliminary data.</text>
</comment>
<dbReference type="GO" id="GO:0019808">
    <property type="term" value="F:polyamine binding"/>
    <property type="evidence" value="ECO:0007669"/>
    <property type="project" value="InterPro"/>
</dbReference>
<keyword evidence="3 6" id="KW-0732">Signal</keyword>
<dbReference type="AlphaFoldDB" id="A0A512MDA5"/>
<evidence type="ECO:0000313" key="7">
    <source>
        <dbReference type="EMBL" id="GEP44682.1"/>
    </source>
</evidence>
<dbReference type="SUPFAM" id="SSF53850">
    <property type="entry name" value="Periplasmic binding protein-like II"/>
    <property type="match status" value="1"/>
</dbReference>
<dbReference type="PRINTS" id="PR00909">
    <property type="entry name" value="SPERMDNBNDNG"/>
</dbReference>
<dbReference type="PIRSF" id="PIRSF019574">
    <property type="entry name" value="Periplasmic_polyamine_BP"/>
    <property type="match status" value="1"/>
</dbReference>
<evidence type="ECO:0000256" key="5">
    <source>
        <dbReference type="PIRSR" id="PIRSR019574-1"/>
    </source>
</evidence>
<dbReference type="Pfam" id="PF13416">
    <property type="entry name" value="SBP_bac_8"/>
    <property type="match status" value="1"/>
</dbReference>
<dbReference type="Proteomes" id="UP000321577">
    <property type="component" value="Unassembled WGS sequence"/>
</dbReference>
<sequence length="335" mass="37133">MRSLLFLLALALPAFAADTLHIFTWADYISPETVEKFEKANKCKVVIDTFDSNESMYAKLKAGAKGYDLIFPTSYMIQLMVTEGLITELDHSKLTHLSNIDPAVLDKVSDKSMRHSVPYTLAYTVLACRSDKVSNPESSWSIFERPDVKQRMTLLDDMRESIGAALKSLGHSINTRDEAQLAAAQEVLLRWKAQAAKFDNEGYKAGLDSGEFTLVHGYSGDLWQVAQENKKITLIVPQEGTIMGCDEMVIPKSAPQAALAHAFINHLLDAEVAAENMQWTGYLCPNTAALKKVDPEFLSNPAVTMPEAIRAKSEVIQDLGADLAKYTKVWDAVKR</sequence>
<comment type="subcellular location">
    <subcellularLocation>
        <location evidence="1">Periplasm</location>
    </subcellularLocation>
</comment>
<name>A0A512MDA5_9BACT</name>
<evidence type="ECO:0000256" key="3">
    <source>
        <dbReference type="ARBA" id="ARBA00022729"/>
    </source>
</evidence>
<feature type="signal peptide" evidence="6">
    <location>
        <begin position="1"/>
        <end position="16"/>
    </location>
</feature>
<feature type="binding site" evidence="5">
    <location>
        <position position="75"/>
    </location>
    <ligand>
        <name>spermidine</name>
        <dbReference type="ChEBI" id="CHEBI:57834"/>
    </ligand>
</feature>
<evidence type="ECO:0000313" key="8">
    <source>
        <dbReference type="Proteomes" id="UP000321577"/>
    </source>
</evidence>
<dbReference type="EMBL" id="BKAG01000034">
    <property type="protein sequence ID" value="GEP44682.1"/>
    <property type="molecule type" value="Genomic_DNA"/>
</dbReference>
<dbReference type="RefSeq" id="WP_146852869.1">
    <property type="nucleotide sequence ID" value="NZ_BKAG01000034.1"/>
</dbReference>
<dbReference type="GO" id="GO:0015846">
    <property type="term" value="P:polyamine transport"/>
    <property type="evidence" value="ECO:0007669"/>
    <property type="project" value="InterPro"/>
</dbReference>
<evidence type="ECO:0000256" key="6">
    <source>
        <dbReference type="SAM" id="SignalP"/>
    </source>
</evidence>
<evidence type="ECO:0000256" key="1">
    <source>
        <dbReference type="ARBA" id="ARBA00004418"/>
    </source>
</evidence>
<evidence type="ECO:0000256" key="4">
    <source>
        <dbReference type="ARBA" id="ARBA00022764"/>
    </source>
</evidence>
<dbReference type="GO" id="GO:0042597">
    <property type="term" value="C:periplasmic space"/>
    <property type="evidence" value="ECO:0007669"/>
    <property type="project" value="UniProtKB-SubCell"/>
</dbReference>
<keyword evidence="8" id="KW-1185">Reference proteome</keyword>
<proteinExistence type="predicted"/>
<dbReference type="PANTHER" id="PTHR30222:SF17">
    <property type="entry name" value="SPERMIDINE_PUTRESCINE-BINDING PERIPLASMIC PROTEIN"/>
    <property type="match status" value="1"/>
</dbReference>
<dbReference type="InterPro" id="IPR006059">
    <property type="entry name" value="SBP"/>
</dbReference>
<accession>A0A512MDA5</accession>
<dbReference type="PANTHER" id="PTHR30222">
    <property type="entry name" value="SPERMIDINE/PUTRESCINE-BINDING PERIPLASMIC PROTEIN"/>
    <property type="match status" value="1"/>
</dbReference>
<protein>
    <submittedName>
        <fullName evidence="7">Spermidine/putrescine ABC transporter substrate-binding protein</fullName>
    </submittedName>
</protein>
<dbReference type="CDD" id="cd13590">
    <property type="entry name" value="PBP2_PotD_PotF_like"/>
    <property type="match status" value="1"/>
</dbReference>
<feature type="chain" id="PRO_5022239047" evidence="6">
    <location>
        <begin position="17"/>
        <end position="335"/>
    </location>
</feature>